<evidence type="ECO:0000256" key="3">
    <source>
        <dbReference type="SAM" id="MobiDB-lite"/>
    </source>
</evidence>
<comment type="similarity">
    <text evidence="1">Belongs to the ATG16 family.</text>
</comment>
<evidence type="ECO:0000259" key="4">
    <source>
        <dbReference type="Pfam" id="PF08614"/>
    </source>
</evidence>
<evidence type="ECO:0000256" key="2">
    <source>
        <dbReference type="SAM" id="Coils"/>
    </source>
</evidence>
<accession>A0A9W9HRT2</accession>
<dbReference type="Pfam" id="PF08614">
    <property type="entry name" value="ATG16"/>
    <property type="match status" value="1"/>
</dbReference>
<dbReference type="InterPro" id="IPR013923">
    <property type="entry name" value="Autophagy-rel_prot_16_dom"/>
</dbReference>
<dbReference type="OrthoDB" id="8949486at2759"/>
<dbReference type="Gene3D" id="1.20.5.170">
    <property type="match status" value="1"/>
</dbReference>
<gene>
    <name evidence="5" type="ORF">N7492_010634</name>
</gene>
<feature type="region of interest" description="Disordered" evidence="3">
    <location>
        <begin position="44"/>
        <end position="78"/>
    </location>
</feature>
<evidence type="ECO:0000313" key="6">
    <source>
        <dbReference type="Proteomes" id="UP001146351"/>
    </source>
</evidence>
<keyword evidence="6" id="KW-1185">Reference proteome</keyword>
<comment type="caution">
    <text evidence="5">The sequence shown here is derived from an EMBL/GenBank/DDBJ whole genome shotgun (WGS) entry which is preliminary data.</text>
</comment>
<proteinExistence type="inferred from homology"/>
<feature type="coiled-coil region" evidence="2">
    <location>
        <begin position="82"/>
        <end position="186"/>
    </location>
</feature>
<evidence type="ECO:0000313" key="5">
    <source>
        <dbReference type="EMBL" id="KAJ5152339.1"/>
    </source>
</evidence>
<reference evidence="5" key="1">
    <citation type="submission" date="2022-11" db="EMBL/GenBank/DDBJ databases">
        <authorList>
            <person name="Petersen C."/>
        </authorList>
    </citation>
    <scope>NUCLEOTIDE SEQUENCE</scope>
    <source>
        <strain evidence="5">IBT 21917</strain>
    </source>
</reference>
<dbReference type="Proteomes" id="UP001146351">
    <property type="component" value="Unassembled WGS sequence"/>
</dbReference>
<sequence>MAHWREEYLAALGARDQREKANVALYDAYTRLADRTAAQGNTSIPLITKLPEGKDAQRSSPSTTIPKKQVSSETDSSLTELLNATRAELSEAQRSRSEIQEKLRRVVAEVEKLRKKNTHDARRIKVIDDERVNLQMRLKDREEELKGKAKLLEDFQDEMATLNLQLNMADEKSNKLQRENKELVDRWMTRMGQEADAMNNASRFS</sequence>
<reference evidence="5" key="2">
    <citation type="journal article" date="2023" name="IMA Fungus">
        <title>Comparative genomic study of the Penicillium genus elucidates a diverse pangenome and 15 lateral gene transfer events.</title>
        <authorList>
            <person name="Petersen C."/>
            <person name="Sorensen T."/>
            <person name="Nielsen M.R."/>
            <person name="Sondergaard T.E."/>
            <person name="Sorensen J.L."/>
            <person name="Fitzpatrick D.A."/>
            <person name="Frisvad J.C."/>
            <person name="Nielsen K.L."/>
        </authorList>
    </citation>
    <scope>NUCLEOTIDE SEQUENCE</scope>
    <source>
        <strain evidence="5">IBT 21917</strain>
    </source>
</reference>
<name>A0A9W9HRT2_9EURO</name>
<dbReference type="AlphaFoldDB" id="A0A9W9HRT2"/>
<feature type="domain" description="Autophagy-related protein 16" evidence="4">
    <location>
        <begin position="7"/>
        <end position="199"/>
    </location>
</feature>
<dbReference type="EMBL" id="JAPQKO010000008">
    <property type="protein sequence ID" value="KAJ5152339.1"/>
    <property type="molecule type" value="Genomic_DNA"/>
</dbReference>
<evidence type="ECO:0000256" key="1">
    <source>
        <dbReference type="ARBA" id="ARBA00005331"/>
    </source>
</evidence>
<dbReference type="CDD" id="cd22887">
    <property type="entry name" value="Atg16_CCD"/>
    <property type="match status" value="1"/>
</dbReference>
<organism evidence="5 6">
    <name type="scientific">Penicillium capsulatum</name>
    <dbReference type="NCBI Taxonomy" id="69766"/>
    <lineage>
        <taxon>Eukaryota</taxon>
        <taxon>Fungi</taxon>
        <taxon>Dikarya</taxon>
        <taxon>Ascomycota</taxon>
        <taxon>Pezizomycotina</taxon>
        <taxon>Eurotiomycetes</taxon>
        <taxon>Eurotiomycetidae</taxon>
        <taxon>Eurotiales</taxon>
        <taxon>Aspergillaceae</taxon>
        <taxon>Penicillium</taxon>
    </lineage>
</organism>
<keyword evidence="2" id="KW-0175">Coiled coil</keyword>
<protein>
    <recommendedName>
        <fullName evidence="4">Autophagy-related protein 16 domain-containing protein</fullName>
    </recommendedName>
</protein>